<accession>A0A0N0E8T8</accession>
<dbReference type="EMBL" id="JXMU01000001">
    <property type="protein sequence ID" value="KPB02745.1"/>
    <property type="molecule type" value="Genomic_DNA"/>
</dbReference>
<feature type="transmembrane region" description="Helical" evidence="1">
    <location>
        <begin position="81"/>
        <end position="101"/>
    </location>
</feature>
<feature type="transmembrane region" description="Helical" evidence="1">
    <location>
        <begin position="107"/>
        <end position="128"/>
    </location>
</feature>
<feature type="transmembrane region" description="Helical" evidence="1">
    <location>
        <begin position="166"/>
        <end position="185"/>
    </location>
</feature>
<feature type="transmembrane region" description="Helical" evidence="1">
    <location>
        <begin position="248"/>
        <end position="267"/>
    </location>
</feature>
<dbReference type="Pfam" id="PF04976">
    <property type="entry name" value="DmsC"/>
    <property type="match status" value="1"/>
</dbReference>
<feature type="transmembrane region" description="Helical" evidence="1">
    <location>
        <begin position="34"/>
        <end position="60"/>
    </location>
</feature>
<evidence type="ECO:0000313" key="3">
    <source>
        <dbReference type="Proteomes" id="UP000038011"/>
    </source>
</evidence>
<sequence length="304" mass="32813">MHPAISVIFFTVTSGAGFGLMTMIGLGFPMHEGLVAAFLSCLLGGGLAVAGLLSSTFHLGHPERAWRALSQWRSSWLSREGVIAIVTLLIFAAYALIWMFTGERIAPLGWAVAAGSLLTVYATSMIYAQLKTVPNWHSKLTPLCYLFFSVTSGLLLAGMIGKAAFILGLPTPTIIVVALGIAWVIKSVWWRRADTIGFSDTGSDTGTATGLGHLGKVKLLEKPHTGENYLTREMVHQIGRKHALKLRAIAYILGGIVPVIMCTIALFAAPVFFLAIAAVSMLIGLFAERWLFFAEAKHAVSLYY</sequence>
<organism evidence="2 3">
    <name type="scientific">Ahrensia marina</name>
    <dbReference type="NCBI Taxonomy" id="1514904"/>
    <lineage>
        <taxon>Bacteria</taxon>
        <taxon>Pseudomonadati</taxon>
        <taxon>Pseudomonadota</taxon>
        <taxon>Alphaproteobacteria</taxon>
        <taxon>Hyphomicrobiales</taxon>
        <taxon>Ahrensiaceae</taxon>
        <taxon>Ahrensia</taxon>
    </lineage>
</organism>
<dbReference type="PATRIC" id="fig|1514904.3.peg.35"/>
<dbReference type="InterPro" id="IPR007059">
    <property type="entry name" value="DmsC"/>
</dbReference>
<reference evidence="2 3" key="1">
    <citation type="submission" date="2015-01" db="EMBL/GenBank/DDBJ databases">
        <title>Ahrensia donghaiensis sp. nov., a novel dimethylsulphoniopropionate-cleavage bacterium isolated from seawater and emended descriptions of the genus Ahrensia and Ahrensia kielensis.</title>
        <authorList>
            <person name="Liu J."/>
        </authorList>
    </citation>
    <scope>NUCLEOTIDE SEQUENCE [LARGE SCALE GENOMIC DNA]</scope>
    <source>
        <strain evidence="2 3">LZD062</strain>
    </source>
</reference>
<dbReference type="Proteomes" id="UP000038011">
    <property type="component" value="Unassembled WGS sequence"/>
</dbReference>
<dbReference type="STRING" id="1514904.SU32_00175"/>
<keyword evidence="1" id="KW-0472">Membrane</keyword>
<evidence type="ECO:0000313" key="2">
    <source>
        <dbReference type="EMBL" id="KPB02745.1"/>
    </source>
</evidence>
<keyword evidence="3" id="KW-1185">Reference proteome</keyword>
<dbReference type="GO" id="GO:0019645">
    <property type="term" value="P:anaerobic electron transport chain"/>
    <property type="evidence" value="ECO:0007669"/>
    <property type="project" value="InterPro"/>
</dbReference>
<dbReference type="OrthoDB" id="5520897at2"/>
<protein>
    <submittedName>
        <fullName evidence="2">Dibenzothiophene desulfurase</fullName>
    </submittedName>
</protein>
<gene>
    <name evidence="2" type="ORF">SU32_00175</name>
</gene>
<feature type="transmembrane region" description="Helical" evidence="1">
    <location>
        <begin position="273"/>
        <end position="292"/>
    </location>
</feature>
<comment type="caution">
    <text evidence="2">The sequence shown here is derived from an EMBL/GenBank/DDBJ whole genome shotgun (WGS) entry which is preliminary data.</text>
</comment>
<dbReference type="PANTHER" id="PTHR38095:SF1">
    <property type="entry name" value="ANAEROBIC DIMETHYL SULFOXIDE REDUCTASE CHAIN YNFH"/>
    <property type="match status" value="1"/>
</dbReference>
<keyword evidence="1" id="KW-0812">Transmembrane</keyword>
<name>A0A0N0E8T8_9HYPH</name>
<feature type="transmembrane region" description="Helical" evidence="1">
    <location>
        <begin position="7"/>
        <end position="28"/>
    </location>
</feature>
<dbReference type="GO" id="GO:0009389">
    <property type="term" value="F:dimethyl sulfoxide reductase activity"/>
    <property type="evidence" value="ECO:0007669"/>
    <property type="project" value="TreeGrafter"/>
</dbReference>
<dbReference type="PANTHER" id="PTHR38095">
    <property type="entry name" value="ANAEROBIC DIMETHYL SULFOXIDE REDUCTASE CHAIN YNFH"/>
    <property type="match status" value="1"/>
</dbReference>
<evidence type="ECO:0000256" key="1">
    <source>
        <dbReference type="SAM" id="Phobius"/>
    </source>
</evidence>
<keyword evidence="1" id="KW-1133">Transmembrane helix</keyword>
<dbReference type="GO" id="GO:0005886">
    <property type="term" value="C:plasma membrane"/>
    <property type="evidence" value="ECO:0007669"/>
    <property type="project" value="TreeGrafter"/>
</dbReference>
<dbReference type="RefSeq" id="WP_053997300.1">
    <property type="nucleotide sequence ID" value="NZ_JXMU01000001.1"/>
</dbReference>
<proteinExistence type="predicted"/>
<feature type="transmembrane region" description="Helical" evidence="1">
    <location>
        <begin position="140"/>
        <end position="160"/>
    </location>
</feature>
<dbReference type="AlphaFoldDB" id="A0A0N0E8T8"/>
<dbReference type="GO" id="GO:0009390">
    <property type="term" value="C:dimethyl sulfoxide reductase complex"/>
    <property type="evidence" value="ECO:0007669"/>
    <property type="project" value="TreeGrafter"/>
</dbReference>